<dbReference type="InterPro" id="IPR011009">
    <property type="entry name" value="Kinase-like_dom_sf"/>
</dbReference>
<evidence type="ECO:0000256" key="1">
    <source>
        <dbReference type="ARBA" id="ARBA00001946"/>
    </source>
</evidence>
<dbReference type="InterPro" id="IPR005907">
    <property type="entry name" value="G1P_thy_trans_s"/>
</dbReference>
<evidence type="ECO:0000313" key="11">
    <source>
        <dbReference type="Proteomes" id="UP000030185"/>
    </source>
</evidence>
<dbReference type="Proteomes" id="UP000030185">
    <property type="component" value="Unassembled WGS sequence"/>
</dbReference>
<organism evidence="10 11">
    <name type="scientific">Sporocytophaga myxococcoides</name>
    <dbReference type="NCBI Taxonomy" id="153721"/>
    <lineage>
        <taxon>Bacteria</taxon>
        <taxon>Pseudomonadati</taxon>
        <taxon>Bacteroidota</taxon>
        <taxon>Cytophagia</taxon>
        <taxon>Cytophagales</taxon>
        <taxon>Cytophagaceae</taxon>
        <taxon>Sporocytophaga</taxon>
    </lineage>
</organism>
<sequence length="552" mass="63561">MQQNKTIILCGGSIDFLNLPINTNQSHAMIPVNGKPVIGWILDDLLSEGINEVIITRKATDFQLCDFLINSYRKRMKITQVPLLFNGNILDSLRAGLDLAATDGEVKVILGDTLIYDSYKEKGDYVYVHEVKESHRWCLASIDKDEKIIDYIDKKEDVPAPNFALCGYYNFQNGQYLRKVLVKALADGKKQLSDVLKLYGEKYNLYAIKAQHWYDFGNIDNLVSSRQRLLQGRFFNSLTIDGVLNTITKNSTYNEKLRDELNWYFQIPDELKVLTPRIINHSHTDETIKIVQEYYGYSTLSELFLYADIHIETWRSILNKLFSIHGKFREYKGELSRADVSKIYKDKTLERLDTQKGLSSYWNNLLSKETIIWNGKKLVNAFELITTLSDSIEELIDHANITVIHGDYCFSNILFDINTQITRLIDPRGSFGKKGIYGDSRYDIAKLRHSICGLYDYIVSDLFTVQEVSEGVFETAILASETSLRLENIFDKLIIENGYKLEEIKLIEGLLFISMLPLHKDKPERQKLMYLRGLALLNEVVTLIKEKKISAL</sequence>
<dbReference type="GO" id="GO:0046872">
    <property type="term" value="F:metal ion binding"/>
    <property type="evidence" value="ECO:0007669"/>
    <property type="project" value="UniProtKB-KW"/>
</dbReference>
<comment type="catalytic activity">
    <reaction evidence="8">
        <text>dTTP + alpha-D-glucose 1-phosphate + H(+) = dTDP-alpha-D-glucose + diphosphate</text>
        <dbReference type="Rhea" id="RHEA:15225"/>
        <dbReference type="ChEBI" id="CHEBI:15378"/>
        <dbReference type="ChEBI" id="CHEBI:33019"/>
        <dbReference type="ChEBI" id="CHEBI:37568"/>
        <dbReference type="ChEBI" id="CHEBI:57477"/>
        <dbReference type="ChEBI" id="CHEBI:58601"/>
        <dbReference type="EC" id="2.7.7.24"/>
    </reaction>
</comment>
<name>A0A098LA98_9BACT</name>
<evidence type="ECO:0000256" key="7">
    <source>
        <dbReference type="ARBA" id="ARBA00022842"/>
    </source>
</evidence>
<dbReference type="EC" id="2.7.7.24" evidence="3"/>
<comment type="similarity">
    <text evidence="2">Belongs to the glucose-1-phosphate thymidylyltransferase family.</text>
</comment>
<keyword evidence="4" id="KW-0808">Transferase</keyword>
<keyword evidence="6" id="KW-0479">Metal-binding</keyword>
<dbReference type="RefSeq" id="WP_045458048.1">
    <property type="nucleotide sequence ID" value="NZ_BBLT01000001.1"/>
</dbReference>
<comment type="caution">
    <text evidence="10">The sequence shown here is derived from an EMBL/GenBank/DDBJ whole genome shotgun (WGS) entry which is preliminary data.</text>
</comment>
<dbReference type="Gene3D" id="3.90.550.10">
    <property type="entry name" value="Spore Coat Polysaccharide Biosynthesis Protein SpsA, Chain A"/>
    <property type="match status" value="1"/>
</dbReference>
<keyword evidence="11" id="KW-1185">Reference proteome</keyword>
<evidence type="ECO:0000256" key="4">
    <source>
        <dbReference type="ARBA" id="ARBA00022679"/>
    </source>
</evidence>
<dbReference type="InterPro" id="IPR029044">
    <property type="entry name" value="Nucleotide-diphossugar_trans"/>
</dbReference>
<feature type="domain" description="Nucleotidyl transferase" evidence="9">
    <location>
        <begin position="5"/>
        <end position="230"/>
    </location>
</feature>
<dbReference type="InterPro" id="IPR005835">
    <property type="entry name" value="NTP_transferase_dom"/>
</dbReference>
<evidence type="ECO:0000256" key="3">
    <source>
        <dbReference type="ARBA" id="ARBA00012461"/>
    </source>
</evidence>
<evidence type="ECO:0000313" key="10">
    <source>
        <dbReference type="EMBL" id="GAL83342.1"/>
    </source>
</evidence>
<keyword evidence="5" id="KW-0548">Nucleotidyltransferase</keyword>
<dbReference type="OrthoDB" id="9814110at2"/>
<dbReference type="AlphaFoldDB" id="A0A098LA98"/>
<reference evidence="10 11" key="1">
    <citation type="submission" date="2014-09" db="EMBL/GenBank/DDBJ databases">
        <title>Sporocytophaga myxococcoides PG-01 genome sequencing.</title>
        <authorList>
            <person name="Liu L."/>
            <person name="Gao P.J."/>
            <person name="Chen G.J."/>
            <person name="Wang L.S."/>
        </authorList>
    </citation>
    <scope>NUCLEOTIDE SEQUENCE [LARGE SCALE GENOMIC DNA]</scope>
    <source>
        <strain evidence="10 11">PG-01</strain>
    </source>
</reference>
<accession>A0A098LA98</accession>
<dbReference type="SUPFAM" id="SSF56112">
    <property type="entry name" value="Protein kinase-like (PK-like)"/>
    <property type="match status" value="1"/>
</dbReference>
<evidence type="ECO:0000256" key="8">
    <source>
        <dbReference type="ARBA" id="ARBA00049336"/>
    </source>
</evidence>
<evidence type="ECO:0000256" key="6">
    <source>
        <dbReference type="ARBA" id="ARBA00022723"/>
    </source>
</evidence>
<evidence type="ECO:0000256" key="5">
    <source>
        <dbReference type="ARBA" id="ARBA00022695"/>
    </source>
</evidence>
<evidence type="ECO:0000256" key="2">
    <source>
        <dbReference type="ARBA" id="ARBA00010480"/>
    </source>
</evidence>
<dbReference type="PANTHER" id="PTHR43532">
    <property type="entry name" value="GLUCOSE-1-PHOSPHATE THYMIDYLYLTRANSFERASE"/>
    <property type="match status" value="1"/>
</dbReference>
<dbReference type="PANTHER" id="PTHR43532:SF1">
    <property type="entry name" value="GLUCOSE-1-PHOSPHATE THYMIDYLYLTRANSFERASE 1"/>
    <property type="match status" value="1"/>
</dbReference>
<dbReference type="STRING" id="153721.MYP_568"/>
<gene>
    <name evidence="10" type="ORF">MYP_568</name>
</gene>
<dbReference type="eggNOG" id="COG1208">
    <property type="taxonomic scope" value="Bacteria"/>
</dbReference>
<keyword evidence="7" id="KW-0460">Magnesium</keyword>
<protein>
    <recommendedName>
        <fullName evidence="3">glucose-1-phosphate thymidylyltransferase</fullName>
        <ecNumber evidence="3">2.7.7.24</ecNumber>
    </recommendedName>
</protein>
<dbReference type="GO" id="GO:0008879">
    <property type="term" value="F:glucose-1-phosphate thymidylyltransferase activity"/>
    <property type="evidence" value="ECO:0007669"/>
    <property type="project" value="UniProtKB-EC"/>
</dbReference>
<dbReference type="SUPFAM" id="SSF53448">
    <property type="entry name" value="Nucleotide-diphospho-sugar transferases"/>
    <property type="match status" value="1"/>
</dbReference>
<evidence type="ECO:0000259" key="9">
    <source>
        <dbReference type="Pfam" id="PF00483"/>
    </source>
</evidence>
<dbReference type="EMBL" id="BBLT01000001">
    <property type="protein sequence ID" value="GAL83342.1"/>
    <property type="molecule type" value="Genomic_DNA"/>
</dbReference>
<dbReference type="Pfam" id="PF00483">
    <property type="entry name" value="NTP_transferase"/>
    <property type="match status" value="1"/>
</dbReference>
<proteinExistence type="inferred from homology"/>
<comment type="cofactor">
    <cofactor evidence="1">
        <name>Mg(2+)</name>
        <dbReference type="ChEBI" id="CHEBI:18420"/>
    </cofactor>
</comment>